<dbReference type="EMBL" id="QGNY01000004">
    <property type="protein sequence ID" value="PWS31441.1"/>
    <property type="molecule type" value="Genomic_DNA"/>
</dbReference>
<dbReference type="Proteomes" id="UP000245391">
    <property type="component" value="Unassembled WGS sequence"/>
</dbReference>
<comment type="caution">
    <text evidence="1">The sequence shown here is derived from an EMBL/GenBank/DDBJ whole genome shotgun (WGS) entry which is preliminary data.</text>
</comment>
<evidence type="ECO:0000313" key="1">
    <source>
        <dbReference type="EMBL" id="PWS31441.1"/>
    </source>
</evidence>
<organism evidence="1 2">
    <name type="scientific">Pedobacter paludis</name>
    <dbReference type="NCBI Taxonomy" id="2203212"/>
    <lineage>
        <taxon>Bacteria</taxon>
        <taxon>Pseudomonadati</taxon>
        <taxon>Bacteroidota</taxon>
        <taxon>Sphingobacteriia</taxon>
        <taxon>Sphingobacteriales</taxon>
        <taxon>Sphingobacteriaceae</taxon>
        <taxon>Pedobacter</taxon>
    </lineage>
</organism>
<evidence type="ECO:0000313" key="2">
    <source>
        <dbReference type="Proteomes" id="UP000245391"/>
    </source>
</evidence>
<reference evidence="2" key="1">
    <citation type="submission" date="2018-05" db="EMBL/GenBank/DDBJ databases">
        <title>Pedobacter paludis sp. nov., isolated from wetland soil.</title>
        <authorList>
            <person name="Zhang Y."/>
        </authorList>
    </citation>
    <scope>NUCLEOTIDE SEQUENCE [LARGE SCALE GENOMIC DNA]</scope>
    <source>
        <strain evidence="2">R-8</strain>
    </source>
</reference>
<name>A0A317EX99_9SPHI</name>
<accession>A0A317EX99</accession>
<proteinExistence type="predicted"/>
<protein>
    <submittedName>
        <fullName evidence="1">Uncharacterized protein</fullName>
    </submittedName>
</protein>
<gene>
    <name evidence="1" type="ORF">DF947_12645</name>
</gene>
<dbReference type="AlphaFoldDB" id="A0A317EX99"/>
<keyword evidence="2" id="KW-1185">Reference proteome</keyword>
<sequence length="65" mass="7921">MEQEIKPAYNNHLEKAVVQWFIEHSNSHQLWCWLDIVVLLNPLLRKVPKRWWQADKSHFKQVNLS</sequence>